<evidence type="ECO:0000259" key="14">
    <source>
        <dbReference type="PROSITE" id="PS51019"/>
    </source>
</evidence>
<evidence type="ECO:0000256" key="12">
    <source>
        <dbReference type="SAM" id="MobiDB-lite"/>
    </source>
</evidence>
<dbReference type="SMART" id="SM00209">
    <property type="entry name" value="TSP1"/>
    <property type="match status" value="2"/>
</dbReference>
<protein>
    <recommendedName>
        <fullName evidence="2">Spondin-1</fullName>
    </recommendedName>
    <alternativeName>
        <fullName evidence="11">F-spondin</fullName>
    </alternativeName>
</protein>
<dbReference type="Proteomes" id="UP000694865">
    <property type="component" value="Unplaced"/>
</dbReference>
<dbReference type="RefSeq" id="NP_001161531.1">
    <property type="nucleotide sequence ID" value="NM_001168059.1"/>
</dbReference>
<dbReference type="NCBIfam" id="NF038123">
    <property type="entry name" value="NF038123_dom"/>
    <property type="match status" value="1"/>
</dbReference>
<dbReference type="InterPro" id="IPR009465">
    <property type="entry name" value="Spondin_N"/>
</dbReference>
<dbReference type="OrthoDB" id="347314at2759"/>
<evidence type="ECO:0000256" key="7">
    <source>
        <dbReference type="ARBA" id="ARBA00022737"/>
    </source>
</evidence>
<keyword evidence="17" id="KW-1185">Reference proteome</keyword>
<feature type="signal peptide" evidence="13 18">
    <location>
        <begin position="1"/>
        <end position="19"/>
    </location>
</feature>
<dbReference type="KEGG" id="sko:100313594"/>
<dbReference type="Gene3D" id="2.60.40.2130">
    <property type="entry name" value="F-spondin domain"/>
    <property type="match status" value="1"/>
</dbReference>
<evidence type="ECO:0000259" key="15">
    <source>
        <dbReference type="PROSITE" id="PS51020"/>
    </source>
</evidence>
<evidence type="ECO:0000313" key="17">
    <source>
        <dbReference type="Proteomes" id="UP000694865"/>
    </source>
</evidence>
<dbReference type="GO" id="GO:0007155">
    <property type="term" value="P:cell adhesion"/>
    <property type="evidence" value="ECO:0007669"/>
    <property type="project" value="UniProtKB-KW"/>
</dbReference>
<proteinExistence type="evidence at transcript level"/>
<dbReference type="Pfam" id="PF19028">
    <property type="entry name" value="TSP1_spondin"/>
    <property type="match status" value="1"/>
</dbReference>
<dbReference type="FunFam" id="2.60.40.2130:FF:000002">
    <property type="entry name" value="Putative Spondin-1"/>
    <property type="match status" value="1"/>
</dbReference>
<dbReference type="Pfam" id="PF00090">
    <property type="entry name" value="TSP_1"/>
    <property type="match status" value="1"/>
</dbReference>
<dbReference type="InterPro" id="IPR051418">
    <property type="entry name" value="Spondin/Thrombospondin_T1"/>
</dbReference>
<dbReference type="Gene3D" id="2.20.100.10">
    <property type="entry name" value="Thrombospondin type-1 (TSP1) repeat"/>
    <property type="match status" value="2"/>
</dbReference>
<keyword evidence="3" id="KW-0964">Secreted</keyword>
<dbReference type="GO" id="GO:0031012">
    <property type="term" value="C:extracellular matrix"/>
    <property type="evidence" value="ECO:0007669"/>
    <property type="project" value="TreeGrafter"/>
</dbReference>
<feature type="domain" description="Spondin" evidence="15">
    <location>
        <begin position="178"/>
        <end position="365"/>
    </location>
</feature>
<evidence type="ECO:0000256" key="1">
    <source>
        <dbReference type="ARBA" id="ARBA00004498"/>
    </source>
</evidence>
<keyword evidence="6 13" id="KW-0732">Signal</keyword>
<dbReference type="InterPro" id="IPR036383">
    <property type="entry name" value="TSP1_rpt_sf"/>
</dbReference>
<dbReference type="InterPro" id="IPR042307">
    <property type="entry name" value="Reeler_sf"/>
</dbReference>
<name>D1LX04_SACKO</name>
<keyword evidence="5" id="KW-0479">Metal-binding</keyword>
<feature type="region of interest" description="Disordered" evidence="12">
    <location>
        <begin position="417"/>
        <end position="480"/>
    </location>
</feature>
<feature type="compositionally biased region" description="Basic residues" evidence="12">
    <location>
        <begin position="433"/>
        <end position="442"/>
    </location>
</feature>
<evidence type="ECO:0000256" key="13">
    <source>
        <dbReference type="SAM" id="SignalP"/>
    </source>
</evidence>
<keyword evidence="10" id="KW-0325">Glycoprotein</keyword>
<dbReference type="GO" id="GO:0046872">
    <property type="term" value="F:metal ion binding"/>
    <property type="evidence" value="ECO:0007669"/>
    <property type="project" value="UniProtKB-KW"/>
</dbReference>
<dbReference type="GeneID" id="100313594"/>
<organism evidence="16">
    <name type="scientific">Saccoglossus kowalevskii</name>
    <name type="common">Acorn worm</name>
    <dbReference type="NCBI Taxonomy" id="10224"/>
    <lineage>
        <taxon>Eukaryota</taxon>
        <taxon>Metazoa</taxon>
        <taxon>Hemichordata</taxon>
        <taxon>Enteropneusta</taxon>
        <taxon>Harrimaniidae</taxon>
        <taxon>Saccoglossus</taxon>
    </lineage>
</organism>
<feature type="domain" description="Reelin" evidence="14">
    <location>
        <begin position="14"/>
        <end position="178"/>
    </location>
</feature>
<dbReference type="PROSITE" id="PS51019">
    <property type="entry name" value="REELIN"/>
    <property type="match status" value="1"/>
</dbReference>
<evidence type="ECO:0000256" key="4">
    <source>
        <dbReference type="ARBA" id="ARBA00022530"/>
    </source>
</evidence>
<evidence type="ECO:0000256" key="2">
    <source>
        <dbReference type="ARBA" id="ARBA00019594"/>
    </source>
</evidence>
<dbReference type="EMBL" id="GU075981">
    <property type="protein sequence ID" value="ACY92510.1"/>
    <property type="molecule type" value="mRNA"/>
</dbReference>
<evidence type="ECO:0000256" key="11">
    <source>
        <dbReference type="ARBA" id="ARBA00030964"/>
    </source>
</evidence>
<sequence length="615" mass="68793">MKIQLCAVIVCLTLGHVSSFPHGAPGTSCIREPTGHGAPKKAGDNGFRVRVESDPDTYIPNEVYTVSLTSTNPTAYLGFMLVALQASNEYEAAGNFELIDYNISRFTENCPFALTHTSSLPKMSVSFTWTAPPRNTGCVNFRATVVQHKQVWFKDDGALTLTLCEAAEDYIPESFQREITDCCACGSAKYRVTFIGQWTRSTHTKDYPAGHGNHWSSLTGCSHSKDYIVFEYGGYASEGIRRVAEWGSSSVLEQEMKSQGQNIRTVIRRPGLWPAIGNMSSLFSADQERHLLTVLTMLGPSPDWCAGVSAVDLCTQDCGWVNRLELALYPWDAGTDSGITYMSANSQTVPQEKIRPLSSSYPNNPASPFYDITGRPIKRVATLIIELMDTKGDQCLKDGVEEEVNIVYENDYNLQFSVDDNSTPPPRVEQHMGAKKRPKGKKPMPPFIEQPKKDMESLPTMMPKKDMPLPTMMPKKEMPQPPIEDEVMEVTPMMKKFPPEMPDKDMPIDCMMSEWQEWSECTKTCGKHGKTIRTRMIKVRPANGGRKCGRKKQKQKCNTDIRCPVDCTLGEWGSWSACVNSCQQDGLQVRMRPVVKRAKHGGKECDETEQQRVLQ</sequence>
<evidence type="ECO:0000256" key="3">
    <source>
        <dbReference type="ARBA" id="ARBA00022525"/>
    </source>
</evidence>
<evidence type="ECO:0000313" key="18">
    <source>
        <dbReference type="RefSeq" id="NP_001161531.1"/>
    </source>
</evidence>
<dbReference type="Pfam" id="PF02014">
    <property type="entry name" value="Reeler"/>
    <property type="match status" value="1"/>
</dbReference>
<dbReference type="InterPro" id="IPR000884">
    <property type="entry name" value="TSP1_rpt"/>
</dbReference>
<dbReference type="PANTHER" id="PTHR11311">
    <property type="entry name" value="SPONDIN"/>
    <property type="match status" value="1"/>
</dbReference>
<dbReference type="PROSITE" id="PS50092">
    <property type="entry name" value="TSP1"/>
    <property type="match status" value="2"/>
</dbReference>
<dbReference type="InterPro" id="IPR002861">
    <property type="entry name" value="Reeler_dom"/>
</dbReference>
<dbReference type="PROSITE" id="PS51020">
    <property type="entry name" value="SPONDIN"/>
    <property type="match status" value="1"/>
</dbReference>
<feature type="chain" id="PRO_5003024557" description="Spondin-1" evidence="13 18">
    <location>
        <begin position="20"/>
        <end position="615"/>
    </location>
</feature>
<dbReference type="InterPro" id="IPR038678">
    <property type="entry name" value="Spondin_N_sf"/>
</dbReference>
<dbReference type="Gene3D" id="2.60.40.4060">
    <property type="entry name" value="Reeler domain"/>
    <property type="match status" value="1"/>
</dbReference>
<accession>D1LX04</accession>
<evidence type="ECO:0000256" key="10">
    <source>
        <dbReference type="ARBA" id="ARBA00023180"/>
    </source>
</evidence>
<dbReference type="InterPro" id="IPR044004">
    <property type="entry name" value="TSP1_spondin_dom"/>
</dbReference>
<keyword evidence="9" id="KW-1015">Disulfide bond</keyword>
<evidence type="ECO:0000256" key="8">
    <source>
        <dbReference type="ARBA" id="ARBA00022889"/>
    </source>
</evidence>
<reference evidence="18" key="2">
    <citation type="submission" date="2025-05" db="UniProtKB">
        <authorList>
            <consortium name="RefSeq"/>
        </authorList>
    </citation>
    <scope>IDENTIFICATION</scope>
</reference>
<dbReference type="Pfam" id="PF06468">
    <property type="entry name" value="Spond_N"/>
    <property type="match status" value="1"/>
</dbReference>
<evidence type="ECO:0000256" key="6">
    <source>
        <dbReference type="ARBA" id="ARBA00022729"/>
    </source>
</evidence>
<keyword evidence="7" id="KW-0677">Repeat</keyword>
<evidence type="ECO:0000313" key="16">
    <source>
        <dbReference type="EMBL" id="ACY92510.1"/>
    </source>
</evidence>
<dbReference type="CDD" id="cd08544">
    <property type="entry name" value="Reeler"/>
    <property type="match status" value="1"/>
</dbReference>
<dbReference type="AlphaFoldDB" id="D1LX04"/>
<evidence type="ECO:0000256" key="9">
    <source>
        <dbReference type="ARBA" id="ARBA00023157"/>
    </source>
</evidence>
<gene>
    <name evidence="18" type="primary">LOC100313594</name>
</gene>
<keyword evidence="8" id="KW-0130">Cell adhesion</keyword>
<keyword evidence="4" id="KW-0272">Extracellular matrix</keyword>
<reference evidence="16" key="1">
    <citation type="submission" date="2009-10" db="EMBL/GenBank/DDBJ databases">
        <authorList>
            <person name="Freeman R.M.Jr."/>
            <person name="Wu M.M."/>
            <person name="Gerhart J.J."/>
        </authorList>
    </citation>
    <scope>NUCLEOTIDE SEQUENCE</scope>
</reference>
<dbReference type="SUPFAM" id="SSF82895">
    <property type="entry name" value="TSP-1 type 1 repeat"/>
    <property type="match status" value="2"/>
</dbReference>
<comment type="subcellular location">
    <subcellularLocation>
        <location evidence="1">Secreted</location>
        <location evidence="1">Extracellular space</location>
        <location evidence="1">Extracellular matrix</location>
    </subcellularLocation>
</comment>
<evidence type="ECO:0000256" key="5">
    <source>
        <dbReference type="ARBA" id="ARBA00022723"/>
    </source>
</evidence>
<dbReference type="PANTHER" id="PTHR11311:SF16">
    <property type="entry name" value="SPONDIN-1"/>
    <property type="match status" value="1"/>
</dbReference>